<name>A0AC60PS93_IXOPE</name>
<organism evidence="1 2">
    <name type="scientific">Ixodes persulcatus</name>
    <name type="common">Taiga tick</name>
    <dbReference type="NCBI Taxonomy" id="34615"/>
    <lineage>
        <taxon>Eukaryota</taxon>
        <taxon>Metazoa</taxon>
        <taxon>Ecdysozoa</taxon>
        <taxon>Arthropoda</taxon>
        <taxon>Chelicerata</taxon>
        <taxon>Arachnida</taxon>
        <taxon>Acari</taxon>
        <taxon>Parasitiformes</taxon>
        <taxon>Ixodida</taxon>
        <taxon>Ixodoidea</taxon>
        <taxon>Ixodidae</taxon>
        <taxon>Ixodinae</taxon>
        <taxon>Ixodes</taxon>
    </lineage>
</organism>
<accession>A0AC60PS93</accession>
<keyword evidence="2" id="KW-1185">Reference proteome</keyword>
<proteinExistence type="predicted"/>
<evidence type="ECO:0000313" key="2">
    <source>
        <dbReference type="Proteomes" id="UP000805193"/>
    </source>
</evidence>
<protein>
    <submittedName>
        <fullName evidence="1">Uncharacterized protein</fullName>
    </submittedName>
</protein>
<dbReference type="Proteomes" id="UP000805193">
    <property type="component" value="Unassembled WGS sequence"/>
</dbReference>
<dbReference type="EMBL" id="JABSTQ010010050">
    <property type="protein sequence ID" value="KAG0423837.1"/>
    <property type="molecule type" value="Genomic_DNA"/>
</dbReference>
<comment type="caution">
    <text evidence="1">The sequence shown here is derived from an EMBL/GenBank/DDBJ whole genome shotgun (WGS) entry which is preliminary data.</text>
</comment>
<gene>
    <name evidence="1" type="ORF">HPB47_000399</name>
</gene>
<sequence length="973" mass="107996">MSSLAVYRVILRGRIPDPLLESRATRAWWCVRITNDRPHRYTCHLSQAHKQDSASFSRVEYLRSASVNEREAKETGRNVLFLVKIRHCANFNPSRKMYCFSTTFFHRIYGPSAPPPVFANSMASLDHPEAPANVPPPEDMDLQATETSAGQPGSLSLTGNTAAAPAAAVAAPPSIIIRPHTNPFAPLMDLEHAQHEEGKLLYLSPNVRVISTAKHGQKRARGTLSSVSTAASTRSVMSTNQTRGVEMEAAPTPSDASTQDATLEESDWQRVTYRRKKNSRLASESSSSGRPIYQHTAITRHISTYLKIDNQHDLAKFLTRYLNRSNQIAVDAAETRVRDALVTIDHLPIKGQVVPFQAYETIRHGQIRGIIRNAGGMLATELMQNLHCRKFEILSARPLGDNDTALITFRGNSLPYRIGLRSFTVPVFPFKAKILVCDTCHKMGHRKEQCPNQSSPSRSPSRRQRNSRQKSTVSPPSLPEQRPKATATSRNFYTGPTSLPVASTNEDSSKPTFASVVAAINAPTSQQSALTPPPPLSKTSAPQATPQTTNEQLQQTVTALPVTSLQPPPSGEHQHQLPQTDLDQRLAQLEQTILQKVQQAIENAIERCVRTTIEKLMFTGMFPFGEAPQQTSTSSTRSPSALEALSGAVDLLDRDPVELPYAAQEECRRRSTPSTSKQVNGPLLRLPGYDDYSPHADQADPTKTALTVWEATTSQSASGFDMAPKQRDAIIPVLKSASIELLTQQLHEAKTAATKGLQVSQDHPDPDRHLLALWNRRLRLLAAYRKRGKPRRTKRRFRKIQNEIEPEEILRARHYRRAYLLATANPLLTPFPPSQHFSRRQLVTLRQIQTGTILTSYLLQRFRQHSSSHREKGNGAATTNLPGTCALCHKHADLEHLLWDCPLYSEPRTRTLATIQQSFRPTSLHAWACPDPSFPKVTAIELWRSLLAYVQDPAAPPVGTRLQGGPLSPAPVP</sequence>
<reference evidence="1 2" key="1">
    <citation type="journal article" date="2020" name="Cell">
        <title>Large-Scale Comparative Analyses of Tick Genomes Elucidate Their Genetic Diversity and Vector Capacities.</title>
        <authorList>
            <consortium name="Tick Genome and Microbiome Consortium (TIGMIC)"/>
            <person name="Jia N."/>
            <person name="Wang J."/>
            <person name="Shi W."/>
            <person name="Du L."/>
            <person name="Sun Y."/>
            <person name="Zhan W."/>
            <person name="Jiang J.F."/>
            <person name="Wang Q."/>
            <person name="Zhang B."/>
            <person name="Ji P."/>
            <person name="Bell-Sakyi L."/>
            <person name="Cui X.M."/>
            <person name="Yuan T.T."/>
            <person name="Jiang B.G."/>
            <person name="Yang W.F."/>
            <person name="Lam T.T."/>
            <person name="Chang Q.C."/>
            <person name="Ding S.J."/>
            <person name="Wang X.J."/>
            <person name="Zhu J.G."/>
            <person name="Ruan X.D."/>
            <person name="Zhao L."/>
            <person name="Wei J.T."/>
            <person name="Ye R.Z."/>
            <person name="Que T.C."/>
            <person name="Du C.H."/>
            <person name="Zhou Y.H."/>
            <person name="Cheng J.X."/>
            <person name="Dai P.F."/>
            <person name="Guo W.B."/>
            <person name="Han X.H."/>
            <person name="Huang E.J."/>
            <person name="Li L.F."/>
            <person name="Wei W."/>
            <person name="Gao Y.C."/>
            <person name="Liu J.Z."/>
            <person name="Shao H.Z."/>
            <person name="Wang X."/>
            <person name="Wang C.C."/>
            <person name="Yang T.C."/>
            <person name="Huo Q.B."/>
            <person name="Li W."/>
            <person name="Chen H.Y."/>
            <person name="Chen S.E."/>
            <person name="Zhou L.G."/>
            <person name="Ni X.B."/>
            <person name="Tian J.H."/>
            <person name="Sheng Y."/>
            <person name="Liu T."/>
            <person name="Pan Y.S."/>
            <person name="Xia L.Y."/>
            <person name="Li J."/>
            <person name="Zhao F."/>
            <person name="Cao W.C."/>
        </authorList>
    </citation>
    <scope>NUCLEOTIDE SEQUENCE [LARGE SCALE GENOMIC DNA]</scope>
    <source>
        <strain evidence="1">Iper-2018</strain>
    </source>
</reference>
<evidence type="ECO:0000313" key="1">
    <source>
        <dbReference type="EMBL" id="KAG0423837.1"/>
    </source>
</evidence>